<protein>
    <recommendedName>
        <fullName evidence="1">F-box domain-containing protein</fullName>
    </recommendedName>
</protein>
<dbReference type="SUPFAM" id="SSF81383">
    <property type="entry name" value="F-box domain"/>
    <property type="match status" value="1"/>
</dbReference>
<feature type="domain" description="F-box" evidence="1">
    <location>
        <begin position="16"/>
        <end position="71"/>
    </location>
</feature>
<name>A0A067MAL5_BOTB1</name>
<dbReference type="OrthoDB" id="2269034at2759"/>
<dbReference type="Gene3D" id="1.20.1280.50">
    <property type="match status" value="1"/>
</dbReference>
<accession>A0A067MAL5</accession>
<dbReference type="STRING" id="930990.A0A067MAL5"/>
<feature type="non-terminal residue" evidence="2">
    <location>
        <position position="72"/>
    </location>
</feature>
<dbReference type="EMBL" id="KL198088">
    <property type="protein sequence ID" value="KDQ08651.1"/>
    <property type="molecule type" value="Genomic_DNA"/>
</dbReference>
<dbReference type="InParanoid" id="A0A067MAL5"/>
<dbReference type="HOGENOM" id="CLU_018544_6_2_1"/>
<proteinExistence type="predicted"/>
<dbReference type="AlphaFoldDB" id="A0A067MAL5"/>
<sequence length="72" mass="8339">MVSTLRFRHNLITPIYRLPNEVLALIFQFAESSPYNSLQPLESRVPLNISAVSRVWREIALDTPQIWTTIDV</sequence>
<keyword evidence="3" id="KW-1185">Reference proteome</keyword>
<evidence type="ECO:0000313" key="2">
    <source>
        <dbReference type="EMBL" id="KDQ08651.1"/>
    </source>
</evidence>
<evidence type="ECO:0000313" key="3">
    <source>
        <dbReference type="Proteomes" id="UP000027195"/>
    </source>
</evidence>
<dbReference type="InterPro" id="IPR036047">
    <property type="entry name" value="F-box-like_dom_sf"/>
</dbReference>
<organism evidence="2 3">
    <name type="scientific">Botryobasidium botryosum (strain FD-172 SS1)</name>
    <dbReference type="NCBI Taxonomy" id="930990"/>
    <lineage>
        <taxon>Eukaryota</taxon>
        <taxon>Fungi</taxon>
        <taxon>Dikarya</taxon>
        <taxon>Basidiomycota</taxon>
        <taxon>Agaricomycotina</taxon>
        <taxon>Agaricomycetes</taxon>
        <taxon>Cantharellales</taxon>
        <taxon>Botryobasidiaceae</taxon>
        <taxon>Botryobasidium</taxon>
    </lineage>
</organism>
<dbReference type="Pfam" id="PF12937">
    <property type="entry name" value="F-box-like"/>
    <property type="match status" value="1"/>
</dbReference>
<dbReference type="InterPro" id="IPR001810">
    <property type="entry name" value="F-box_dom"/>
</dbReference>
<gene>
    <name evidence="2" type="ORF">BOTBODRAFT_118404</name>
</gene>
<reference evidence="3" key="1">
    <citation type="journal article" date="2014" name="Proc. Natl. Acad. Sci. U.S.A.">
        <title>Extensive sampling of basidiomycete genomes demonstrates inadequacy of the white-rot/brown-rot paradigm for wood decay fungi.</title>
        <authorList>
            <person name="Riley R."/>
            <person name="Salamov A.A."/>
            <person name="Brown D.W."/>
            <person name="Nagy L.G."/>
            <person name="Floudas D."/>
            <person name="Held B.W."/>
            <person name="Levasseur A."/>
            <person name="Lombard V."/>
            <person name="Morin E."/>
            <person name="Otillar R."/>
            <person name="Lindquist E.A."/>
            <person name="Sun H."/>
            <person name="LaButti K.M."/>
            <person name="Schmutz J."/>
            <person name="Jabbour D."/>
            <person name="Luo H."/>
            <person name="Baker S.E."/>
            <person name="Pisabarro A.G."/>
            <person name="Walton J.D."/>
            <person name="Blanchette R.A."/>
            <person name="Henrissat B."/>
            <person name="Martin F."/>
            <person name="Cullen D."/>
            <person name="Hibbett D.S."/>
            <person name="Grigoriev I.V."/>
        </authorList>
    </citation>
    <scope>NUCLEOTIDE SEQUENCE [LARGE SCALE GENOMIC DNA]</scope>
    <source>
        <strain evidence="3">FD-172 SS1</strain>
    </source>
</reference>
<dbReference type="Proteomes" id="UP000027195">
    <property type="component" value="Unassembled WGS sequence"/>
</dbReference>
<evidence type="ECO:0000259" key="1">
    <source>
        <dbReference type="Pfam" id="PF12937"/>
    </source>
</evidence>